<evidence type="ECO:0000313" key="1">
    <source>
        <dbReference type="EMBL" id="KAJ1675078.1"/>
    </source>
</evidence>
<protein>
    <submittedName>
        <fullName evidence="1">Uncharacterized protein</fullName>
    </submittedName>
</protein>
<accession>A0ACC1HH66</accession>
<reference evidence="1" key="1">
    <citation type="submission" date="2022-06" db="EMBL/GenBank/DDBJ databases">
        <title>Phylogenomic reconstructions and comparative analyses of Kickxellomycotina fungi.</title>
        <authorList>
            <person name="Reynolds N.K."/>
            <person name="Stajich J.E."/>
            <person name="Barry K."/>
            <person name="Grigoriev I.V."/>
            <person name="Crous P."/>
            <person name="Smith M.E."/>
        </authorList>
    </citation>
    <scope>NUCLEOTIDE SEQUENCE</scope>
    <source>
        <strain evidence="1">RSA 2271</strain>
    </source>
</reference>
<keyword evidence="2" id="KW-1185">Reference proteome</keyword>
<gene>
    <name evidence="1" type="ORF">EV182_001980</name>
</gene>
<organism evidence="1 2">
    <name type="scientific">Spiromyces aspiralis</name>
    <dbReference type="NCBI Taxonomy" id="68401"/>
    <lineage>
        <taxon>Eukaryota</taxon>
        <taxon>Fungi</taxon>
        <taxon>Fungi incertae sedis</taxon>
        <taxon>Zoopagomycota</taxon>
        <taxon>Kickxellomycotina</taxon>
        <taxon>Kickxellomycetes</taxon>
        <taxon>Kickxellales</taxon>
        <taxon>Kickxellaceae</taxon>
        <taxon>Spiromyces</taxon>
    </lineage>
</organism>
<name>A0ACC1HH66_9FUNG</name>
<comment type="caution">
    <text evidence="1">The sequence shown here is derived from an EMBL/GenBank/DDBJ whole genome shotgun (WGS) entry which is preliminary data.</text>
</comment>
<sequence>MSSVEIPKPLATLTKMYVDKYELPSNTELAFRAGRCERRGETNWVDPVKEKGLCYLYVEDGLRKLCYMQRDTKKIMDEKYLFEGDSKYIDVKELSGQVWGLRFETSGEHNFFWFQEWDYEKQEKVDYEPYRAILREFIDGEALGEGDGMEVEEMVVEEEQASASGKPASTHLQESQNEDKE</sequence>
<dbReference type="Proteomes" id="UP001145114">
    <property type="component" value="Unassembled WGS sequence"/>
</dbReference>
<proteinExistence type="predicted"/>
<evidence type="ECO:0000313" key="2">
    <source>
        <dbReference type="Proteomes" id="UP001145114"/>
    </source>
</evidence>
<dbReference type="EMBL" id="JAMZIH010005502">
    <property type="protein sequence ID" value="KAJ1675078.1"/>
    <property type="molecule type" value="Genomic_DNA"/>
</dbReference>